<proteinExistence type="predicted"/>
<organism evidence="2">
    <name type="scientific">bioreactor metagenome</name>
    <dbReference type="NCBI Taxonomy" id="1076179"/>
    <lineage>
        <taxon>unclassified sequences</taxon>
        <taxon>metagenomes</taxon>
        <taxon>ecological metagenomes</taxon>
    </lineage>
</organism>
<protein>
    <recommendedName>
        <fullName evidence="3">Polysaccharide biosynthesis protein C-terminal domain-containing protein</fullName>
    </recommendedName>
</protein>
<feature type="transmembrane region" description="Helical" evidence="1">
    <location>
        <begin position="23"/>
        <end position="42"/>
    </location>
</feature>
<evidence type="ECO:0000256" key="1">
    <source>
        <dbReference type="SAM" id="Phobius"/>
    </source>
</evidence>
<reference evidence="2" key="1">
    <citation type="submission" date="2019-08" db="EMBL/GenBank/DDBJ databases">
        <authorList>
            <person name="Kucharzyk K."/>
            <person name="Murdoch R.W."/>
            <person name="Higgins S."/>
            <person name="Loffler F."/>
        </authorList>
    </citation>
    <scope>NUCLEOTIDE SEQUENCE</scope>
</reference>
<dbReference type="AlphaFoldDB" id="A0A644XEH5"/>
<dbReference type="EMBL" id="VSSQ01001993">
    <property type="protein sequence ID" value="MPM12583.1"/>
    <property type="molecule type" value="Genomic_DNA"/>
</dbReference>
<accession>A0A644XEH5</accession>
<keyword evidence="1" id="KW-1133">Transmembrane helix</keyword>
<keyword evidence="1" id="KW-0472">Membrane</keyword>
<keyword evidence="1" id="KW-0812">Transmembrane</keyword>
<gene>
    <name evidence="2" type="ORF">SDC9_58936</name>
</gene>
<comment type="caution">
    <text evidence="2">The sequence shown here is derived from an EMBL/GenBank/DDBJ whole genome shotgun (WGS) entry which is preliminary data.</text>
</comment>
<evidence type="ECO:0000313" key="2">
    <source>
        <dbReference type="EMBL" id="MPM12583.1"/>
    </source>
</evidence>
<name>A0A644XEH5_9ZZZZ</name>
<evidence type="ECO:0008006" key="3">
    <source>
        <dbReference type="Google" id="ProtNLM"/>
    </source>
</evidence>
<sequence length="67" mass="7272">MTVCAFIALKASMLVIPIDRKLTALVVVAIVAAVGGFVYLFLTLKLRIADDILGAKANGLRRKMRIK</sequence>